<sequence length="181" mass="20192">MFKLVTMTLGVLLLSACATVSQYNVSESEIEKSLYTLLEQQMPNLTQGLVETQIDKLDLRIGPDNRDIVQLDLSGETAINALIARFPAKLDLVVEGRPVYDRQQNAIFLRDLNLLQSKVDAFGYKGDMTAASTGMMQVLRSILENQPVYRLNDTKYAWISKAPVAMSIAPGRFVFSPRFGD</sequence>
<protein>
    <submittedName>
        <fullName evidence="2">DUF1439 domain-containing protein</fullName>
    </submittedName>
</protein>
<feature type="chain" id="PRO_5045601319" evidence="1">
    <location>
        <begin position="19"/>
        <end position="181"/>
    </location>
</feature>
<organism evidence="2 3">
    <name type="scientific">Oceanisphaera pacifica</name>
    <dbReference type="NCBI Taxonomy" id="2818389"/>
    <lineage>
        <taxon>Bacteria</taxon>
        <taxon>Pseudomonadati</taxon>
        <taxon>Pseudomonadota</taxon>
        <taxon>Gammaproteobacteria</taxon>
        <taxon>Aeromonadales</taxon>
        <taxon>Aeromonadaceae</taxon>
        <taxon>Oceanisphaera</taxon>
    </lineage>
</organism>
<gene>
    <name evidence="2" type="ORF">J3U76_02335</name>
</gene>
<keyword evidence="3" id="KW-1185">Reference proteome</keyword>
<dbReference type="Proteomes" id="UP000664882">
    <property type="component" value="Unassembled WGS sequence"/>
</dbReference>
<dbReference type="Gene3D" id="3.15.10.40">
    <property type="entry name" value="Uncharacterised protein PF07273, DUF1439"/>
    <property type="match status" value="1"/>
</dbReference>
<accession>A0ABS3ND15</accession>
<feature type="signal peptide" evidence="1">
    <location>
        <begin position="1"/>
        <end position="18"/>
    </location>
</feature>
<proteinExistence type="predicted"/>
<dbReference type="PROSITE" id="PS51257">
    <property type="entry name" value="PROKAR_LIPOPROTEIN"/>
    <property type="match status" value="1"/>
</dbReference>
<dbReference type="Pfam" id="PF07273">
    <property type="entry name" value="DUF1439"/>
    <property type="match status" value="1"/>
</dbReference>
<reference evidence="2 3" key="1">
    <citation type="submission" date="2021-03" db="EMBL/GenBank/DDBJ databases">
        <title>Oceanisphaera sp. nov., isolated from the intestine.</title>
        <authorList>
            <person name="Zhao L.-H."/>
            <person name="Shi L.-F."/>
        </authorList>
    </citation>
    <scope>NUCLEOTIDE SEQUENCE [LARGE SCALE GENOMIC DNA]</scope>
    <source>
        <strain evidence="2 3">DM8</strain>
    </source>
</reference>
<evidence type="ECO:0000313" key="3">
    <source>
        <dbReference type="Proteomes" id="UP000664882"/>
    </source>
</evidence>
<dbReference type="InterPro" id="IPR010835">
    <property type="entry name" value="DUF1439"/>
</dbReference>
<evidence type="ECO:0000256" key="1">
    <source>
        <dbReference type="SAM" id="SignalP"/>
    </source>
</evidence>
<dbReference type="EMBL" id="JAGDFX010000002">
    <property type="protein sequence ID" value="MBO1518483.1"/>
    <property type="molecule type" value="Genomic_DNA"/>
</dbReference>
<name>A0ABS3ND15_9GAMM</name>
<dbReference type="RefSeq" id="WP_208004061.1">
    <property type="nucleotide sequence ID" value="NZ_JAGDFX010000002.1"/>
</dbReference>
<evidence type="ECO:0000313" key="2">
    <source>
        <dbReference type="EMBL" id="MBO1518483.1"/>
    </source>
</evidence>
<comment type="caution">
    <text evidence="2">The sequence shown here is derived from an EMBL/GenBank/DDBJ whole genome shotgun (WGS) entry which is preliminary data.</text>
</comment>
<keyword evidence="1" id="KW-0732">Signal</keyword>